<evidence type="ECO:0000313" key="1">
    <source>
        <dbReference type="EMBL" id="KAI7839949.1"/>
    </source>
</evidence>
<dbReference type="EMBL" id="JADXDR010000089">
    <property type="protein sequence ID" value="KAI7839949.1"/>
    <property type="molecule type" value="Genomic_DNA"/>
</dbReference>
<reference evidence="1" key="1">
    <citation type="submission" date="2020-11" db="EMBL/GenBank/DDBJ databases">
        <title>Chlorella ohadii genome sequencing and assembly.</title>
        <authorList>
            <person name="Murik O."/>
            <person name="Treves H."/>
            <person name="Kedem I."/>
            <person name="Shotland Y."/>
            <person name="Kaplan A."/>
        </authorList>
    </citation>
    <scope>NUCLEOTIDE SEQUENCE</scope>
    <source>
        <strain evidence="1">1</strain>
    </source>
</reference>
<dbReference type="Proteomes" id="UP001205105">
    <property type="component" value="Unassembled WGS sequence"/>
</dbReference>
<evidence type="ECO:0000313" key="2">
    <source>
        <dbReference type="Proteomes" id="UP001205105"/>
    </source>
</evidence>
<organism evidence="1 2">
    <name type="scientific">Chlorella ohadii</name>
    <dbReference type="NCBI Taxonomy" id="2649997"/>
    <lineage>
        <taxon>Eukaryota</taxon>
        <taxon>Viridiplantae</taxon>
        <taxon>Chlorophyta</taxon>
        <taxon>core chlorophytes</taxon>
        <taxon>Trebouxiophyceae</taxon>
        <taxon>Chlorellales</taxon>
        <taxon>Chlorellaceae</taxon>
        <taxon>Chlorella clade</taxon>
        <taxon>Chlorella</taxon>
    </lineage>
</organism>
<name>A0AAD5DP98_9CHLO</name>
<gene>
    <name evidence="1" type="ORF">COHA_006343</name>
</gene>
<protein>
    <submittedName>
        <fullName evidence="1">Uncharacterized protein</fullName>
    </submittedName>
</protein>
<keyword evidence="2" id="KW-1185">Reference proteome</keyword>
<dbReference type="AlphaFoldDB" id="A0AAD5DP98"/>
<accession>A0AAD5DP98</accession>
<proteinExistence type="predicted"/>
<sequence length="191" mass="19921">MAERRTLAQLRTERARRGNSLNVEVAGVVVALEKLEANFKGLAGRNPNAEGNARRAVWIADNSGGEGEVLVAKTFLWKERATQLGDRLEQDLEAGRTVLAVSPIDISDINRGQLGTKKAGGTTYKLDPAAEGDLAGLVEPLGDAALAQQLRDWCGGEGVAAAVAAAVAAGKRLIRAKGGNGSGAALGWLRL</sequence>
<comment type="caution">
    <text evidence="1">The sequence shown here is derived from an EMBL/GenBank/DDBJ whole genome shotgun (WGS) entry which is preliminary data.</text>
</comment>